<dbReference type="GO" id="GO:0030198">
    <property type="term" value="P:extracellular matrix organization"/>
    <property type="evidence" value="ECO:0007669"/>
    <property type="project" value="InterPro"/>
</dbReference>
<comment type="caution">
    <text evidence="16">Lacks conserved residue(s) required for the propagation of feature annotation.</text>
</comment>
<keyword evidence="5" id="KW-0165">Cleavage on pair of basic residues</keyword>
<feature type="compositionally biased region" description="Basic residues" evidence="17">
    <location>
        <begin position="315"/>
        <end position="324"/>
    </location>
</feature>
<feature type="disulfide bond" evidence="15">
    <location>
        <begin position="451"/>
        <end position="458"/>
    </location>
</feature>
<dbReference type="InterPro" id="IPR010294">
    <property type="entry name" value="ADAMTS_spacer1"/>
</dbReference>
<feature type="binding site" evidence="14">
    <location>
        <position position="555"/>
    </location>
    <ligand>
        <name>Ca(2+)</name>
        <dbReference type="ChEBI" id="CHEBI:29108"/>
        <label>1</label>
    </ligand>
</feature>
<dbReference type="InterPro" id="IPR013273">
    <property type="entry name" value="ADAMTS/ADAMTS-like"/>
</dbReference>
<feature type="disulfide bond" evidence="15">
    <location>
        <begin position="669"/>
        <end position="681"/>
    </location>
</feature>
<evidence type="ECO:0000256" key="6">
    <source>
        <dbReference type="ARBA" id="ARBA00022723"/>
    </source>
</evidence>
<evidence type="ECO:0000256" key="9">
    <source>
        <dbReference type="ARBA" id="ARBA00023049"/>
    </source>
</evidence>
<dbReference type="PROSITE" id="PS50092">
    <property type="entry name" value="TSP1"/>
    <property type="match status" value="2"/>
</dbReference>
<keyword evidence="7" id="KW-0378">Hydrolase</keyword>
<dbReference type="CDD" id="cd04273">
    <property type="entry name" value="ZnMc_ADAMTS_like"/>
    <property type="match status" value="1"/>
</dbReference>
<comment type="caution">
    <text evidence="19">The sequence shown here is derived from an EMBL/GenBank/DDBJ whole genome shotgun (WGS) entry which is preliminary data.</text>
</comment>
<keyword evidence="6 14" id="KW-0479">Metal-binding</keyword>
<feature type="binding site" evidence="14">
    <location>
        <position position="346"/>
    </location>
    <ligand>
        <name>Ca(2+)</name>
        <dbReference type="ChEBI" id="CHEBI:29108"/>
        <label>1</label>
    </ligand>
</feature>
<dbReference type="SUPFAM" id="SSF55486">
    <property type="entry name" value="Metalloproteases ('zincins'), catalytic domain"/>
    <property type="match status" value="1"/>
</dbReference>
<feature type="disulfide bond" evidence="15">
    <location>
        <begin position="654"/>
        <end position="691"/>
    </location>
</feature>
<feature type="binding site" evidence="14 16">
    <location>
        <position position="502"/>
    </location>
    <ligand>
        <name>Zn(2+)</name>
        <dbReference type="ChEBI" id="CHEBI:29105"/>
        <note>catalytic</note>
    </ligand>
</feature>
<evidence type="ECO:0000256" key="16">
    <source>
        <dbReference type="PROSITE-ProRule" id="PRU00276"/>
    </source>
</evidence>
<feature type="active site" evidence="13 16">
    <location>
        <position position="493"/>
    </location>
</feature>
<keyword evidence="20" id="KW-1185">Reference proteome</keyword>
<feature type="compositionally biased region" description="Basic residues" evidence="17">
    <location>
        <begin position="258"/>
        <end position="283"/>
    </location>
</feature>
<feature type="region of interest" description="Disordered" evidence="17">
    <location>
        <begin position="229"/>
        <end position="294"/>
    </location>
</feature>
<dbReference type="Gene3D" id="2.60.120.830">
    <property type="match status" value="1"/>
</dbReference>
<evidence type="ECO:0000256" key="2">
    <source>
        <dbReference type="ARBA" id="ARBA00022525"/>
    </source>
</evidence>
<evidence type="ECO:0000256" key="5">
    <source>
        <dbReference type="ARBA" id="ARBA00022685"/>
    </source>
</evidence>
<feature type="disulfide bond" evidence="15">
    <location>
        <begin position="578"/>
        <end position="601"/>
    </location>
</feature>
<feature type="compositionally biased region" description="Basic and acidic residues" evidence="17">
    <location>
        <begin position="325"/>
        <end position="334"/>
    </location>
</feature>
<dbReference type="Pfam" id="PF05986">
    <property type="entry name" value="ADAMTS_spacer1"/>
    <property type="match status" value="1"/>
</dbReference>
<evidence type="ECO:0000259" key="18">
    <source>
        <dbReference type="PROSITE" id="PS50215"/>
    </source>
</evidence>
<feature type="binding site" evidence="14">
    <location>
        <position position="555"/>
    </location>
    <ligand>
        <name>Ca(2+)</name>
        <dbReference type="ChEBI" id="CHEBI:29108"/>
        <label>2</label>
    </ligand>
</feature>
<feature type="compositionally biased region" description="Basic and acidic residues" evidence="17">
    <location>
        <begin position="167"/>
        <end position="177"/>
    </location>
</feature>
<dbReference type="Proteomes" id="UP000653454">
    <property type="component" value="Unassembled WGS sequence"/>
</dbReference>
<feature type="domain" description="Peptidase M12B" evidence="18">
    <location>
        <begin position="343"/>
        <end position="557"/>
    </location>
</feature>
<reference evidence="19" key="1">
    <citation type="submission" date="2020-11" db="EMBL/GenBank/DDBJ databases">
        <authorList>
            <person name="Whiteford S."/>
        </authorList>
    </citation>
    <scope>NUCLEOTIDE SEQUENCE</scope>
</reference>
<keyword evidence="8 14" id="KW-0862">Zinc</keyword>
<dbReference type="Pfam" id="PF19236">
    <property type="entry name" value="ADAMTS_CR_3"/>
    <property type="match status" value="1"/>
</dbReference>
<evidence type="ECO:0000313" key="20">
    <source>
        <dbReference type="Proteomes" id="UP000653454"/>
    </source>
</evidence>
<dbReference type="Gene3D" id="3.40.390.10">
    <property type="entry name" value="Collagenase (Catalytic Domain)"/>
    <property type="match status" value="1"/>
</dbReference>
<dbReference type="FunFam" id="3.40.390.10:FF:000001">
    <property type="entry name" value="A disintegrin and metalloproteinase with thrombospondin motifs 1"/>
    <property type="match status" value="1"/>
</dbReference>
<feature type="disulfide bond" evidence="15">
    <location>
        <begin position="422"/>
        <end position="476"/>
    </location>
</feature>
<dbReference type="InterPro" id="IPR001590">
    <property type="entry name" value="Peptidase_M12B"/>
</dbReference>
<dbReference type="SMART" id="SM00608">
    <property type="entry name" value="ACR"/>
    <property type="match status" value="1"/>
</dbReference>
<feature type="disulfide bond" evidence="15">
    <location>
        <begin position="509"/>
        <end position="536"/>
    </location>
</feature>
<dbReference type="PANTHER" id="PTHR13723">
    <property type="entry name" value="ADAMTS A DISINTEGRIN AND METALLOPROTEASE WITH THROMBOSPONDIN MOTIFS PROTEASE"/>
    <property type="match status" value="1"/>
</dbReference>
<feature type="disulfide bond" evidence="15">
    <location>
        <begin position="470"/>
        <end position="552"/>
    </location>
</feature>
<dbReference type="FunFam" id="2.20.100.10:FF:000006">
    <property type="entry name" value="A disintegrin and metalloproteinase with thrombospondin motifs 1"/>
    <property type="match status" value="1"/>
</dbReference>
<comment type="cofactor">
    <cofactor evidence="14">
        <name>Zn(2+)</name>
        <dbReference type="ChEBI" id="CHEBI:29105"/>
    </cofactor>
    <text evidence="14">Binds 1 zinc ion per subunit.</text>
</comment>
<evidence type="ECO:0000256" key="13">
    <source>
        <dbReference type="PIRSR" id="PIRSR613273-1"/>
    </source>
</evidence>
<dbReference type="PRINTS" id="PR01857">
    <property type="entry name" value="ADAMTSFAMILY"/>
</dbReference>
<feature type="binding site" evidence="14">
    <location>
        <position position="552"/>
    </location>
    <ligand>
        <name>Ca(2+)</name>
        <dbReference type="ChEBI" id="CHEBI:29108"/>
        <label>1</label>
    </ligand>
</feature>
<feature type="binding site" evidence="14">
    <location>
        <position position="433"/>
    </location>
    <ligand>
        <name>Ca(2+)</name>
        <dbReference type="ChEBI" id="CHEBI:29108"/>
        <label>2</label>
    </ligand>
</feature>
<keyword evidence="12" id="KW-0325">Glycoprotein</keyword>
<dbReference type="InterPro" id="IPR036383">
    <property type="entry name" value="TSP1_rpt_sf"/>
</dbReference>
<feature type="disulfide bond" evidence="15">
    <location>
        <begin position="658"/>
        <end position="696"/>
    </location>
</feature>
<evidence type="ECO:0000256" key="1">
    <source>
        <dbReference type="ARBA" id="ARBA00004498"/>
    </source>
</evidence>
<feature type="compositionally biased region" description="Basic and acidic residues" evidence="17">
    <location>
        <begin position="185"/>
        <end position="195"/>
    </location>
</feature>
<dbReference type="GO" id="GO:0046872">
    <property type="term" value="F:metal ion binding"/>
    <property type="evidence" value="ECO:0007669"/>
    <property type="project" value="UniProtKB-KW"/>
</dbReference>
<feature type="binding site" evidence="14">
    <location>
        <position position="440"/>
    </location>
    <ligand>
        <name>Ca(2+)</name>
        <dbReference type="ChEBI" id="CHEBI:29108"/>
        <label>1</label>
    </ligand>
</feature>
<evidence type="ECO:0000256" key="10">
    <source>
        <dbReference type="ARBA" id="ARBA00023145"/>
    </source>
</evidence>
<dbReference type="Gene3D" id="3.40.1620.60">
    <property type="match status" value="1"/>
</dbReference>
<dbReference type="InterPro" id="IPR006586">
    <property type="entry name" value="ADAM_Cys-rich"/>
</dbReference>
<dbReference type="Pfam" id="PF00090">
    <property type="entry name" value="TSP_1"/>
    <property type="match status" value="1"/>
</dbReference>
<keyword evidence="3" id="KW-0272">Extracellular matrix</keyword>
<evidence type="ECO:0000256" key="17">
    <source>
        <dbReference type="SAM" id="MobiDB-lite"/>
    </source>
</evidence>
<gene>
    <name evidence="19" type="ORF">PLXY2_LOCUS9807</name>
</gene>
<dbReference type="InterPro" id="IPR024079">
    <property type="entry name" value="MetalloPept_cat_dom_sf"/>
</dbReference>
<keyword evidence="10" id="KW-0865">Zymogen</keyword>
<organism evidence="19 20">
    <name type="scientific">Plutella xylostella</name>
    <name type="common">Diamondback moth</name>
    <name type="synonym">Plutella maculipennis</name>
    <dbReference type="NCBI Taxonomy" id="51655"/>
    <lineage>
        <taxon>Eukaryota</taxon>
        <taxon>Metazoa</taxon>
        <taxon>Ecdysozoa</taxon>
        <taxon>Arthropoda</taxon>
        <taxon>Hexapoda</taxon>
        <taxon>Insecta</taxon>
        <taxon>Pterygota</taxon>
        <taxon>Neoptera</taxon>
        <taxon>Endopterygota</taxon>
        <taxon>Lepidoptera</taxon>
        <taxon>Glossata</taxon>
        <taxon>Ditrysia</taxon>
        <taxon>Yponomeutoidea</taxon>
        <taxon>Plutellidae</taxon>
        <taxon>Plutella</taxon>
    </lineage>
</organism>
<evidence type="ECO:0000256" key="7">
    <source>
        <dbReference type="ARBA" id="ARBA00022801"/>
    </source>
</evidence>
<evidence type="ECO:0000256" key="4">
    <source>
        <dbReference type="ARBA" id="ARBA00022670"/>
    </source>
</evidence>
<evidence type="ECO:0000256" key="15">
    <source>
        <dbReference type="PIRSR" id="PIRSR613273-3"/>
    </source>
</evidence>
<dbReference type="GO" id="GO:0006508">
    <property type="term" value="P:proteolysis"/>
    <property type="evidence" value="ECO:0007669"/>
    <property type="project" value="UniProtKB-KW"/>
</dbReference>
<dbReference type="PANTHER" id="PTHR13723:SF200">
    <property type="entry name" value="ADAM METALLOPEPTIDASE WITH THROMBOSPONDIN TYPE 1 MOTIF B, ISOFORM B"/>
    <property type="match status" value="1"/>
</dbReference>
<dbReference type="PROSITE" id="PS50215">
    <property type="entry name" value="ADAM_MEPRO"/>
    <property type="match status" value="1"/>
</dbReference>
<protein>
    <submittedName>
        <fullName evidence="19">(diamondback moth) hypothetical protein</fullName>
    </submittedName>
</protein>
<evidence type="ECO:0000256" key="14">
    <source>
        <dbReference type="PIRSR" id="PIRSR613273-2"/>
    </source>
</evidence>
<dbReference type="Pfam" id="PF01421">
    <property type="entry name" value="Reprolysin"/>
    <property type="match status" value="1"/>
</dbReference>
<proteinExistence type="predicted"/>
<dbReference type="InterPro" id="IPR041645">
    <property type="entry name" value="ADAMTS_CR_2"/>
</dbReference>
<dbReference type="SUPFAM" id="SSF82895">
    <property type="entry name" value="TSP-1 type 1 repeat"/>
    <property type="match status" value="2"/>
</dbReference>
<feature type="binding site" evidence="14 16">
    <location>
        <position position="496"/>
    </location>
    <ligand>
        <name>Zn(2+)</name>
        <dbReference type="ChEBI" id="CHEBI:29105"/>
        <note>catalytic</note>
    </ligand>
</feature>
<keyword evidence="2" id="KW-0964">Secreted</keyword>
<keyword evidence="4" id="KW-0645">Protease</keyword>
<feature type="binding site" evidence="14">
    <location>
        <position position="346"/>
    </location>
    <ligand>
        <name>Ca(2+)</name>
        <dbReference type="ChEBI" id="CHEBI:29108"/>
        <label>2</label>
    </ligand>
</feature>
<evidence type="ECO:0000256" key="12">
    <source>
        <dbReference type="ARBA" id="ARBA00023180"/>
    </source>
</evidence>
<dbReference type="GO" id="GO:0031012">
    <property type="term" value="C:extracellular matrix"/>
    <property type="evidence" value="ECO:0007669"/>
    <property type="project" value="TreeGrafter"/>
</dbReference>
<evidence type="ECO:0000313" key="19">
    <source>
        <dbReference type="EMBL" id="CAG9130181.1"/>
    </source>
</evidence>
<feature type="binding site" evidence="14">
    <location>
        <position position="433"/>
    </location>
    <ligand>
        <name>Ca(2+)</name>
        <dbReference type="ChEBI" id="CHEBI:29108"/>
        <label>1</label>
    </ligand>
</feature>
<feature type="disulfide bond" evidence="15">
    <location>
        <begin position="596"/>
        <end position="626"/>
    </location>
</feature>
<dbReference type="AlphaFoldDB" id="A0A8S4FRC4"/>
<name>A0A8S4FRC4_PLUXY</name>
<dbReference type="InterPro" id="IPR050439">
    <property type="entry name" value="ADAMTS_ADAMTS-like"/>
</dbReference>
<dbReference type="EMBL" id="CAJHNJ030000040">
    <property type="protein sequence ID" value="CAG9130181.1"/>
    <property type="molecule type" value="Genomic_DNA"/>
</dbReference>
<feature type="binding site" evidence="14 16">
    <location>
        <position position="492"/>
    </location>
    <ligand>
        <name>Zn(2+)</name>
        <dbReference type="ChEBI" id="CHEBI:29105"/>
        <note>catalytic</note>
    </ligand>
</feature>
<dbReference type="Pfam" id="PF17771">
    <property type="entry name" value="ADAMTS_CR_2"/>
    <property type="match status" value="1"/>
</dbReference>
<dbReference type="Gene3D" id="2.20.100.10">
    <property type="entry name" value="Thrombospondin type-1 (TSP1) repeat"/>
    <property type="match status" value="2"/>
</dbReference>
<feature type="compositionally biased region" description="Low complexity" evidence="17">
    <location>
        <begin position="235"/>
        <end position="246"/>
    </location>
</feature>
<comment type="subcellular location">
    <subcellularLocation>
        <location evidence="1">Secreted</location>
        <location evidence="1">Extracellular space</location>
        <location evidence="1">Extracellular matrix</location>
    </subcellularLocation>
</comment>
<dbReference type="Pfam" id="PF19030">
    <property type="entry name" value="TSP1_ADAMTS"/>
    <property type="match status" value="2"/>
</dbReference>
<keyword evidence="14" id="KW-0106">Calcium</keyword>
<evidence type="ECO:0000256" key="8">
    <source>
        <dbReference type="ARBA" id="ARBA00022833"/>
    </source>
</evidence>
<dbReference type="InterPro" id="IPR045371">
    <property type="entry name" value="ADAMTS_CR_3"/>
</dbReference>
<evidence type="ECO:0000256" key="3">
    <source>
        <dbReference type="ARBA" id="ARBA00022530"/>
    </source>
</evidence>
<dbReference type="GO" id="GO:0004222">
    <property type="term" value="F:metalloendopeptidase activity"/>
    <property type="evidence" value="ECO:0007669"/>
    <property type="project" value="InterPro"/>
</dbReference>
<feature type="disulfide bond" evidence="15">
    <location>
        <begin position="589"/>
        <end position="607"/>
    </location>
</feature>
<feature type="disulfide bond" evidence="15">
    <location>
        <begin position="620"/>
        <end position="631"/>
    </location>
</feature>
<dbReference type="InterPro" id="IPR000884">
    <property type="entry name" value="TSP1_rpt"/>
</dbReference>
<feature type="region of interest" description="Disordered" evidence="17">
    <location>
        <begin position="154"/>
        <end position="195"/>
    </location>
</feature>
<feature type="binding site" description="in inhibited form" evidence="14">
    <location>
        <position position="285"/>
    </location>
    <ligand>
        <name>Zn(2+)</name>
        <dbReference type="ChEBI" id="CHEBI:29105"/>
        <note>catalytic</note>
    </ligand>
</feature>
<dbReference type="SMART" id="SM00209">
    <property type="entry name" value="TSP1"/>
    <property type="match status" value="3"/>
</dbReference>
<keyword evidence="9" id="KW-0482">Metalloprotease</keyword>
<keyword evidence="11 15" id="KW-1015">Disulfide bond</keyword>
<accession>A0A8S4FRC4</accession>
<sequence length="1044" mass="118089">MIVERHTAAGRSRHRAGARAAACHYTGAVRGQPASRVALSACDGLVSGLYSSMATIVSFITPAMIVEQHTAAGRSRHRAGARAAACHYTGAVRGQPASRVALSACDGLAGLLRTEHGEYWIEPSDQIPEDKSQGRPHVVFKRSAVDKVAAWHRAKRSVAERTNQNAPERRSYNDKQNSRRLNNRRNRDNKEMIDRQRREHLEARRKELRHNPAEYRRIQQQLRMKQILAQRRVHTNSSVSTSTSNSIEGSKSLENRRRNNRKRLTKEQRRRNRLRRRRRRRSKNCATKQPPYPIEKILHEREYERLHNRTLDKTHHRPHHHVLSHRPEFKEPRRSTRSVSKPRHVEVLLVADKSMTDFHDKGSIETYLLTIMNMVSSLYMDPSIGNYIKVVVVKITLVEDMHNLSPELDVSTNADTTLASFCKWQHQLNPDDDANPHHHDVAILVTRENICSQNDTPCSTLGVAHVAGMCKPDRSCSVNEDNGIMLAHTITHELGHNFGLYHDTEKIGCHRREGSTLHIMTPIFEADTVQVAWSRCSKRDVTIFLDTGSGECLGDTPSQDYEYPLVPAGVTFDAAAQCHLQFGSDASVCADPAELCNHLWCYSNNTCKTTLRPAAPGTTCGENKWCQNQRCVDRQPRPVAVHGGWGAWGPWSECSRSCGAGVSVTTRECDSPAPENNGRYCIGERSRYKICNTDPCPIGEPSFREVQCRKYARNESEEWLPYFDQDKPCELMCALINSRLEYDGFVADGTPCRQTDGARDMCISGVCHKVGCDWVVDSETEEDVCGVCGGNGSACSTVQGIYNKGTTKQDGFSEVAVIPAGSRNVNIKEKVNPGNFISIRSAKTKKLYINGARNQAVTEYFVAGSQAIYERDRDWEKVKILGPIKEDLRVYQHIYRGKNRNPVVQYKYTVDRQPRRSRHRYKLSDWSPCSVTCGAGKVTRHLLCVDMHDRVVDQSQCYHMEPPRYEAMMEQCHLPACPETRGSYWWVGPWSACSRACRMPGEEPTKQRNVYCVDKRMNKIINDAECDTQTRPVANIKCADVPPC</sequence>
<evidence type="ECO:0000256" key="11">
    <source>
        <dbReference type="ARBA" id="ARBA00023157"/>
    </source>
</evidence>
<feature type="region of interest" description="Disordered" evidence="17">
    <location>
        <begin position="315"/>
        <end position="340"/>
    </location>
</feature>